<evidence type="ECO:0000313" key="9">
    <source>
        <dbReference type="Proteomes" id="UP001516464"/>
    </source>
</evidence>
<dbReference type="PROSITE" id="PS50237">
    <property type="entry name" value="HECT"/>
    <property type="match status" value="1"/>
</dbReference>
<comment type="caution">
    <text evidence="8">The sequence shown here is derived from an EMBL/GenBank/DDBJ whole genome shotgun (WGS) entry which is preliminary data.</text>
</comment>
<comment type="catalytic activity">
    <reaction evidence="1">
        <text>S-ubiquitinyl-[E2 ubiquitin-conjugating enzyme]-L-cysteine + [acceptor protein]-L-lysine = [E2 ubiquitin-conjugating enzyme]-L-cysteine + N(6)-ubiquitinyl-[acceptor protein]-L-lysine.</text>
        <dbReference type="EC" id="2.3.2.26"/>
    </reaction>
</comment>
<organism evidence="8 9">
    <name type="scientific">Astathelohania contejeani</name>
    <dbReference type="NCBI Taxonomy" id="164912"/>
    <lineage>
        <taxon>Eukaryota</taxon>
        <taxon>Fungi</taxon>
        <taxon>Fungi incertae sedis</taxon>
        <taxon>Microsporidia</taxon>
        <taxon>Astathelohaniidae</taxon>
        <taxon>Astathelohania</taxon>
    </lineage>
</organism>
<dbReference type="EMBL" id="SBIQ01000614">
    <property type="protein sequence ID" value="KAF7674353.1"/>
    <property type="molecule type" value="Genomic_DNA"/>
</dbReference>
<proteinExistence type="predicted"/>
<dbReference type="PANTHER" id="PTHR11254:SF426">
    <property type="entry name" value="UBIQUITIN-PROTEIN LIGASE DOMAIN-CONTAINING PROTEIN"/>
    <property type="match status" value="1"/>
</dbReference>
<dbReference type="InterPro" id="IPR050409">
    <property type="entry name" value="E3_ubiq-protein_ligase"/>
</dbReference>
<dbReference type="SUPFAM" id="SSF56204">
    <property type="entry name" value="Hect, E3 ligase catalytic domain"/>
    <property type="match status" value="1"/>
</dbReference>
<accession>A0ABQ7HV62</accession>
<feature type="active site" description="Glycyl thioester intermediate" evidence="6">
    <location>
        <position position="382"/>
    </location>
</feature>
<dbReference type="SMART" id="SM00119">
    <property type="entry name" value="HECTc"/>
    <property type="match status" value="1"/>
</dbReference>
<keyword evidence="5 6" id="KW-0833">Ubl conjugation pathway</keyword>
<keyword evidence="4" id="KW-0808">Transferase</keyword>
<dbReference type="Gene3D" id="3.90.1750.10">
    <property type="entry name" value="Hect, E3 ligase catalytic domains"/>
    <property type="match status" value="1"/>
</dbReference>
<name>A0ABQ7HV62_9MICR</name>
<dbReference type="InterPro" id="IPR035983">
    <property type="entry name" value="Hect_E3_ubiquitin_ligase"/>
</dbReference>
<sequence length="410" mass="48626">SYRKLISENISLIMKSYKKNDFLANLFPLFDYWNLDFDFDCNQRFLMWKQRINLLLKKKTIKLIIDTTNILYSSYEALKNQGFLKRRSKFDMYFDIKFKNKELNEVESVGYQNQIHTMIACNLAEKDTHIFSKFDIDNNEKLSYLPNCCLSDADLDICEFIGALIAKAVIDGNAFPFRLFSYVYEFILKGKVDTKSLVIINDKYYQKKYFMNDKDETKENLFKCKNCIDIHSTSNNNESKNNFKESIVRRRYIDSRIKGLNALKNGFWKKIGCIGFPFNYRELEEMLNNEIHIDVDDWKNNTIHMKEHEIIENINDIDQFIWFWKIVYKLNQTELKSLFFYSTECSSLPIGGFSNLTADGKKNLFCIKLINTKSSCIFSQACFNQLFIPGYISESEMEKEIYEIVRIKKF</sequence>
<evidence type="ECO:0000256" key="6">
    <source>
        <dbReference type="PROSITE-ProRule" id="PRU00104"/>
    </source>
</evidence>
<evidence type="ECO:0000256" key="3">
    <source>
        <dbReference type="ARBA" id="ARBA00012485"/>
    </source>
</evidence>
<dbReference type="InterPro" id="IPR000569">
    <property type="entry name" value="HECT_dom"/>
</dbReference>
<keyword evidence="9" id="KW-1185">Reference proteome</keyword>
<dbReference type="EC" id="2.3.2.26" evidence="3"/>
<dbReference type="Pfam" id="PF00632">
    <property type="entry name" value="HECT"/>
    <property type="match status" value="1"/>
</dbReference>
<protein>
    <recommendedName>
        <fullName evidence="3">HECT-type E3 ubiquitin transferase</fullName>
        <ecNumber evidence="3">2.3.2.26</ecNumber>
    </recommendedName>
</protein>
<evidence type="ECO:0000256" key="2">
    <source>
        <dbReference type="ARBA" id="ARBA00004906"/>
    </source>
</evidence>
<dbReference type="Gene3D" id="3.30.2410.10">
    <property type="entry name" value="Hect, E3 ligase catalytic domain"/>
    <property type="match status" value="1"/>
</dbReference>
<evidence type="ECO:0000313" key="8">
    <source>
        <dbReference type="EMBL" id="KAF7674353.1"/>
    </source>
</evidence>
<evidence type="ECO:0000256" key="1">
    <source>
        <dbReference type="ARBA" id="ARBA00000885"/>
    </source>
</evidence>
<evidence type="ECO:0000259" key="7">
    <source>
        <dbReference type="PROSITE" id="PS50237"/>
    </source>
</evidence>
<evidence type="ECO:0000256" key="5">
    <source>
        <dbReference type="ARBA" id="ARBA00022786"/>
    </source>
</evidence>
<feature type="domain" description="HECT" evidence="7">
    <location>
        <begin position="80"/>
        <end position="410"/>
    </location>
</feature>
<dbReference type="Proteomes" id="UP001516464">
    <property type="component" value="Unassembled WGS sequence"/>
</dbReference>
<feature type="non-terminal residue" evidence="8">
    <location>
        <position position="1"/>
    </location>
</feature>
<gene>
    <name evidence="8" type="ORF">TCON_2736</name>
</gene>
<dbReference type="PANTHER" id="PTHR11254">
    <property type="entry name" value="HECT DOMAIN UBIQUITIN-PROTEIN LIGASE"/>
    <property type="match status" value="1"/>
</dbReference>
<comment type="pathway">
    <text evidence="2">Protein modification; protein ubiquitination.</text>
</comment>
<reference evidence="8 9" key="1">
    <citation type="submission" date="2019-01" db="EMBL/GenBank/DDBJ databases">
        <title>Genomes sequencing and comparative genomics of infectious freshwater microsporidia, Cucumispora dikerogammari and Thelohania contejeani.</title>
        <authorList>
            <person name="Cormier A."/>
            <person name="Giraud I."/>
            <person name="Wattier R."/>
            <person name="Teixeira M."/>
            <person name="Grandjean F."/>
            <person name="Rigaud T."/>
            <person name="Cordaux R."/>
        </authorList>
    </citation>
    <scope>NUCLEOTIDE SEQUENCE [LARGE SCALE GENOMIC DNA]</scope>
    <source>
        <strain evidence="8">T1</strain>
        <tissue evidence="8">Spores</tissue>
    </source>
</reference>
<dbReference type="Gene3D" id="3.30.2160.10">
    <property type="entry name" value="Hect, E3 ligase catalytic domain"/>
    <property type="match status" value="1"/>
</dbReference>
<evidence type="ECO:0000256" key="4">
    <source>
        <dbReference type="ARBA" id="ARBA00022679"/>
    </source>
</evidence>